<dbReference type="PROSITE" id="PS51257">
    <property type="entry name" value="PROKAR_LIPOPROTEIN"/>
    <property type="match status" value="1"/>
</dbReference>
<organism evidence="2 3">
    <name type="scientific">Porphyromonas circumdentaria</name>
    <dbReference type="NCBI Taxonomy" id="29524"/>
    <lineage>
        <taxon>Bacteria</taxon>
        <taxon>Pseudomonadati</taxon>
        <taxon>Bacteroidota</taxon>
        <taxon>Bacteroidia</taxon>
        <taxon>Bacteroidales</taxon>
        <taxon>Porphyromonadaceae</taxon>
        <taxon>Porphyromonas</taxon>
    </lineage>
</organism>
<dbReference type="AlphaFoldDB" id="A0A1T4NJZ3"/>
<accession>A0A1T4NJZ3</accession>
<keyword evidence="3" id="KW-1185">Reference proteome</keyword>
<dbReference type="Gene3D" id="2.160.20.120">
    <property type="match status" value="1"/>
</dbReference>
<dbReference type="InterPro" id="IPR021255">
    <property type="entry name" value="DUF2807"/>
</dbReference>
<dbReference type="EMBL" id="FUXE01000011">
    <property type="protein sequence ID" value="SJZ79483.1"/>
    <property type="molecule type" value="Genomic_DNA"/>
</dbReference>
<gene>
    <name evidence="2" type="ORF">SAMN02745171_01139</name>
</gene>
<sequence length="283" mass="30756">MRIGHFSLIALFFLINSLQSCTLINQKTIVGSPKISTVRHETYKRITGIEVGSIIAVNVIQSEEEFVEISANENILPFVEIKQKGSELFLDMDENYQYKRADILVTIATSKIQMIGLSGASKASFTGDWECENLSIRMSGASELEKLNAKSNQTSVHLSGATELSALLKSEEMYFNSSGAADAHLQLYNNLNCSLHLSGSSDLSIRGDCRTLSVNGSGSSDIDAEKFHAESVDIKLSGSSSIEAYAQKHLSYSLSGSSSANIYGQAEETRHKLSGSATITRHN</sequence>
<dbReference type="Proteomes" id="UP000190121">
    <property type="component" value="Unassembled WGS sequence"/>
</dbReference>
<dbReference type="RefSeq" id="WP_078737056.1">
    <property type="nucleotide sequence ID" value="NZ_FUXE01000011.1"/>
</dbReference>
<evidence type="ECO:0000313" key="2">
    <source>
        <dbReference type="EMBL" id="SJZ79483.1"/>
    </source>
</evidence>
<evidence type="ECO:0000259" key="1">
    <source>
        <dbReference type="Pfam" id="PF10988"/>
    </source>
</evidence>
<dbReference type="Pfam" id="PF10988">
    <property type="entry name" value="DUF2807"/>
    <property type="match status" value="1"/>
</dbReference>
<feature type="domain" description="Putative auto-transporter adhesin head GIN" evidence="1">
    <location>
        <begin position="159"/>
        <end position="266"/>
    </location>
</feature>
<protein>
    <submittedName>
        <fullName evidence="2">Putative auto-transporter adhesin, head GIN domain</fullName>
    </submittedName>
</protein>
<dbReference type="OrthoDB" id="5585143at2"/>
<proteinExistence type="predicted"/>
<reference evidence="3" key="1">
    <citation type="submission" date="2017-02" db="EMBL/GenBank/DDBJ databases">
        <authorList>
            <person name="Varghese N."/>
            <person name="Submissions S."/>
        </authorList>
    </citation>
    <scope>NUCLEOTIDE SEQUENCE [LARGE SCALE GENOMIC DNA]</scope>
    <source>
        <strain evidence="3">ATCC 51356</strain>
    </source>
</reference>
<name>A0A1T4NJZ3_9PORP</name>
<dbReference type="STRING" id="29524.SAMN02745171_01139"/>
<evidence type="ECO:0000313" key="3">
    <source>
        <dbReference type="Proteomes" id="UP000190121"/>
    </source>
</evidence>